<dbReference type="InterPro" id="IPR002180">
    <property type="entry name" value="LS/RS"/>
</dbReference>
<evidence type="ECO:0000256" key="4">
    <source>
        <dbReference type="ARBA" id="ARBA00022619"/>
    </source>
</evidence>
<keyword evidence="9" id="KW-1185">Reference proteome</keyword>
<dbReference type="PANTHER" id="PTHR21058">
    <property type="entry name" value="6,7-DIMETHYL-8-RIBITYLLUMAZINE SYNTHASE DMRL SYNTHASE LUMAZINE SYNTHASE"/>
    <property type="match status" value="1"/>
</dbReference>
<dbReference type="AlphaFoldDB" id="C7MEZ6"/>
<feature type="binding site" evidence="7">
    <location>
        <position position="113"/>
    </location>
    <ligand>
        <name>5-amino-6-(D-ribitylamino)uracil</name>
        <dbReference type="ChEBI" id="CHEBI:15934"/>
    </ligand>
</feature>
<dbReference type="PANTHER" id="PTHR21058:SF0">
    <property type="entry name" value="6,7-DIMETHYL-8-RIBITYLLUMAZINE SYNTHASE"/>
    <property type="match status" value="1"/>
</dbReference>
<evidence type="ECO:0000256" key="1">
    <source>
        <dbReference type="ARBA" id="ARBA00004917"/>
    </source>
</evidence>
<dbReference type="Pfam" id="PF00885">
    <property type="entry name" value="DMRL_synthase"/>
    <property type="match status" value="1"/>
</dbReference>
<dbReference type="GO" id="GO:0009231">
    <property type="term" value="P:riboflavin biosynthetic process"/>
    <property type="evidence" value="ECO:0007669"/>
    <property type="project" value="UniProtKB-UniRule"/>
</dbReference>
<dbReference type="STRING" id="446465.Bfae_00090"/>
<dbReference type="GO" id="GO:0005829">
    <property type="term" value="C:cytosol"/>
    <property type="evidence" value="ECO:0007669"/>
    <property type="project" value="TreeGrafter"/>
</dbReference>
<dbReference type="CDD" id="cd09209">
    <property type="entry name" value="Lumazine_synthase-I"/>
    <property type="match status" value="1"/>
</dbReference>
<gene>
    <name evidence="7" type="primary">ribH</name>
    <name evidence="8" type="ordered locus">Bfae_00090</name>
</gene>
<evidence type="ECO:0000313" key="8">
    <source>
        <dbReference type="EMBL" id="ACU83896.1"/>
    </source>
</evidence>
<dbReference type="SUPFAM" id="SSF52121">
    <property type="entry name" value="Lumazine synthase"/>
    <property type="match status" value="1"/>
</dbReference>
<dbReference type="GO" id="GO:0000906">
    <property type="term" value="F:6,7-dimethyl-8-ribityllumazine synthase activity"/>
    <property type="evidence" value="ECO:0007669"/>
    <property type="project" value="UniProtKB-UniRule"/>
</dbReference>
<dbReference type="NCBIfam" id="TIGR00114">
    <property type="entry name" value="lumazine-synth"/>
    <property type="match status" value="1"/>
</dbReference>
<evidence type="ECO:0000256" key="5">
    <source>
        <dbReference type="ARBA" id="ARBA00022679"/>
    </source>
</evidence>
<protein>
    <recommendedName>
        <fullName evidence="3 7">6,7-dimethyl-8-ribityllumazine synthase</fullName>
        <shortName evidence="7">DMRL synthase</shortName>
        <shortName evidence="7">LS</shortName>
        <shortName evidence="7">Lumazine synthase</shortName>
        <ecNumber evidence="3 7">2.5.1.78</ecNumber>
    </recommendedName>
</protein>
<evidence type="ECO:0000256" key="2">
    <source>
        <dbReference type="ARBA" id="ARBA00007424"/>
    </source>
</evidence>
<reference evidence="8 9" key="1">
    <citation type="journal article" date="2009" name="Stand. Genomic Sci.">
        <title>Complete genome sequence of Brachybacterium faecium type strain (Schefferle 6-10).</title>
        <authorList>
            <person name="Lapidus A."/>
            <person name="Pukall R."/>
            <person name="Labuttii K."/>
            <person name="Copeland A."/>
            <person name="Del Rio T.G."/>
            <person name="Nolan M."/>
            <person name="Chen F."/>
            <person name="Lucas S."/>
            <person name="Tice H."/>
            <person name="Cheng J.F."/>
            <person name="Bruce D."/>
            <person name="Goodwin L."/>
            <person name="Pitluck S."/>
            <person name="Rohde M."/>
            <person name="Goker M."/>
            <person name="Pati A."/>
            <person name="Ivanova N."/>
            <person name="Mavrommatis K."/>
            <person name="Chen A."/>
            <person name="Palaniappan K."/>
            <person name="D'haeseleer P."/>
            <person name="Chain P."/>
            <person name="Bristow J."/>
            <person name="Eisen J.A."/>
            <person name="Markowitz V."/>
            <person name="Hugenholtz P."/>
            <person name="Kyrpides N.C."/>
            <person name="Klenk H.P."/>
        </authorList>
    </citation>
    <scope>NUCLEOTIDE SEQUENCE [LARGE SCALE GENOMIC DNA]</scope>
    <source>
        <strain evidence="9">ATCC 43885 / DSM 4810 / JCM 11609 / LMG 19847 / NBRC 14762 / NCIMB 9860 / 6-10</strain>
    </source>
</reference>
<dbReference type="InterPro" id="IPR034964">
    <property type="entry name" value="LS"/>
</dbReference>
<feature type="binding site" evidence="7">
    <location>
        <begin position="58"/>
        <end position="60"/>
    </location>
    <ligand>
        <name>5-amino-6-(D-ribitylamino)uracil</name>
        <dbReference type="ChEBI" id="CHEBI:15934"/>
    </ligand>
</feature>
<dbReference type="EC" id="2.5.1.78" evidence="3 7"/>
<feature type="binding site" evidence="7">
    <location>
        <position position="127"/>
    </location>
    <ligand>
        <name>(2S)-2-hydroxy-3-oxobutyl phosphate</name>
        <dbReference type="ChEBI" id="CHEBI:58830"/>
    </ligand>
</feature>
<comment type="function">
    <text evidence="7">Catalyzes the formation of 6,7-dimethyl-8-ribityllumazine by condensation of 5-amino-6-(D-ribitylamino)uracil with 3,4-dihydroxy-2-butanone 4-phosphate. This is the penultimate step in the biosynthesis of riboflavin.</text>
</comment>
<dbReference type="GO" id="GO:0009349">
    <property type="term" value="C:riboflavin synthase complex"/>
    <property type="evidence" value="ECO:0007669"/>
    <property type="project" value="UniProtKB-UniRule"/>
</dbReference>
<feature type="binding site" evidence="7">
    <location>
        <begin position="85"/>
        <end position="86"/>
    </location>
    <ligand>
        <name>(2S)-2-hydroxy-3-oxobutyl phosphate</name>
        <dbReference type="ChEBI" id="CHEBI:58830"/>
    </ligand>
</feature>
<dbReference type="HAMAP" id="MF_00178">
    <property type="entry name" value="Lumazine_synth"/>
    <property type="match status" value="1"/>
</dbReference>
<keyword evidence="5 7" id="KW-0808">Transferase</keyword>
<feature type="binding site" evidence="7">
    <location>
        <begin position="80"/>
        <end position="82"/>
    </location>
    <ligand>
        <name>5-amino-6-(D-ribitylamino)uracil</name>
        <dbReference type="ChEBI" id="CHEBI:15934"/>
    </ligand>
</feature>
<comment type="similarity">
    <text evidence="2 7">Belongs to the DMRL synthase family.</text>
</comment>
<name>C7MEZ6_BRAFD</name>
<dbReference type="Proteomes" id="UP000001919">
    <property type="component" value="Chromosome"/>
</dbReference>
<dbReference type="eggNOG" id="COG0054">
    <property type="taxonomic scope" value="Bacteria"/>
</dbReference>
<accession>C7MEZ6</accession>
<dbReference type="KEGG" id="bfa:Bfae_00090"/>
<evidence type="ECO:0000313" key="9">
    <source>
        <dbReference type="Proteomes" id="UP000001919"/>
    </source>
</evidence>
<feature type="binding site" evidence="7">
    <location>
        <position position="26"/>
    </location>
    <ligand>
        <name>5-amino-6-(D-ribitylamino)uracil</name>
        <dbReference type="ChEBI" id="CHEBI:15934"/>
    </ligand>
</feature>
<dbReference type="EMBL" id="CP001643">
    <property type="protein sequence ID" value="ACU83896.1"/>
    <property type="molecule type" value="Genomic_DNA"/>
</dbReference>
<feature type="active site" description="Proton donor" evidence="7">
    <location>
        <position position="88"/>
    </location>
</feature>
<comment type="pathway">
    <text evidence="1 7">Cofactor biosynthesis; riboflavin biosynthesis; riboflavin from 2-hydroxy-3-oxobutyl phosphate and 5-amino-6-(D-ribitylamino)uracil: step 1/2.</text>
</comment>
<dbReference type="OrthoDB" id="9809709at2"/>
<organism evidence="8 9">
    <name type="scientific">Brachybacterium faecium (strain ATCC 43885 / DSM 4810 / JCM 11609 / LMG 19847 / NBRC 14762 / NCIMB 9860 / 6-10)</name>
    <dbReference type="NCBI Taxonomy" id="446465"/>
    <lineage>
        <taxon>Bacteria</taxon>
        <taxon>Bacillati</taxon>
        <taxon>Actinomycetota</taxon>
        <taxon>Actinomycetes</taxon>
        <taxon>Micrococcales</taxon>
        <taxon>Dermabacteraceae</taxon>
        <taxon>Brachybacterium</taxon>
    </lineage>
</organism>
<evidence type="ECO:0000256" key="3">
    <source>
        <dbReference type="ARBA" id="ARBA00012664"/>
    </source>
</evidence>
<dbReference type="HOGENOM" id="CLU_089358_1_2_11"/>
<dbReference type="UniPathway" id="UPA00275">
    <property type="reaction ID" value="UER00404"/>
</dbReference>
<evidence type="ECO:0000256" key="7">
    <source>
        <dbReference type="HAMAP-Rule" id="MF_00178"/>
    </source>
</evidence>
<dbReference type="InterPro" id="IPR036467">
    <property type="entry name" value="LS/RS_sf"/>
</dbReference>
<dbReference type="PATRIC" id="fig|446465.5.peg.8"/>
<comment type="catalytic activity">
    <reaction evidence="6 7">
        <text>(2S)-2-hydroxy-3-oxobutyl phosphate + 5-amino-6-(D-ribitylamino)uracil = 6,7-dimethyl-8-(1-D-ribityl)lumazine + phosphate + 2 H2O + H(+)</text>
        <dbReference type="Rhea" id="RHEA:26152"/>
        <dbReference type="ChEBI" id="CHEBI:15377"/>
        <dbReference type="ChEBI" id="CHEBI:15378"/>
        <dbReference type="ChEBI" id="CHEBI:15934"/>
        <dbReference type="ChEBI" id="CHEBI:43474"/>
        <dbReference type="ChEBI" id="CHEBI:58201"/>
        <dbReference type="ChEBI" id="CHEBI:58830"/>
        <dbReference type="EC" id="2.5.1.78"/>
    </reaction>
</comment>
<keyword evidence="4 7" id="KW-0686">Riboflavin biosynthesis</keyword>
<dbReference type="Gene3D" id="3.40.50.960">
    <property type="entry name" value="Lumazine/riboflavin synthase"/>
    <property type="match status" value="1"/>
</dbReference>
<proteinExistence type="inferred from homology"/>
<sequence>MSGHGSPTTEIPHQPGTRLAIVAASWHEQVMDGLLAGALRASSEAGIAEPTVVRAPGSFELPVIADALARTHDAVVALGVVIRGGTPHFDYVCAAATDGLGRVALDHGTPIGFGLLTCDDEQQALDRAGLPGSSEDKGHGAAAAALTTASVLAGLAVQHEEAPRGA</sequence>
<evidence type="ECO:0000256" key="6">
    <source>
        <dbReference type="ARBA" id="ARBA00048785"/>
    </source>
</evidence>